<gene>
    <name evidence="4" type="ORF">L0661_00930</name>
</gene>
<evidence type="ECO:0000256" key="1">
    <source>
        <dbReference type="ARBA" id="ARBA00023002"/>
    </source>
</evidence>
<keyword evidence="1" id="KW-0560">Oxidoreductase</keyword>
<dbReference type="InterPro" id="IPR050493">
    <property type="entry name" value="FAD-dep_Monooxygenase_BioMet"/>
</dbReference>
<dbReference type="SUPFAM" id="SSF51905">
    <property type="entry name" value="FAD/NAD(P)-binding domain"/>
    <property type="match status" value="1"/>
</dbReference>
<comment type="caution">
    <text evidence="4">The sequence shown here is derived from an EMBL/GenBank/DDBJ whole genome shotgun (WGS) entry which is preliminary data.</text>
</comment>
<protein>
    <submittedName>
        <fullName evidence="4">FAD-dependent monooxygenase</fullName>
    </submittedName>
</protein>
<evidence type="ECO:0000313" key="4">
    <source>
        <dbReference type="EMBL" id="MCF2496850.1"/>
    </source>
</evidence>
<evidence type="ECO:0000259" key="3">
    <source>
        <dbReference type="Pfam" id="PF01494"/>
    </source>
</evidence>
<dbReference type="GO" id="GO:0071949">
    <property type="term" value="F:FAD binding"/>
    <property type="evidence" value="ECO:0007669"/>
    <property type="project" value="InterPro"/>
</dbReference>
<dbReference type="Proteomes" id="UP001139411">
    <property type="component" value="Unassembled WGS sequence"/>
</dbReference>
<reference evidence="4" key="1">
    <citation type="submission" date="2022-01" db="EMBL/GenBank/DDBJ databases">
        <title>Novel species in genus Dyadobacter.</title>
        <authorList>
            <person name="Ma C."/>
        </authorList>
    </citation>
    <scope>NUCLEOTIDE SEQUENCE</scope>
    <source>
        <strain evidence="4">CY357</strain>
    </source>
</reference>
<evidence type="ECO:0000313" key="5">
    <source>
        <dbReference type="Proteomes" id="UP001139411"/>
    </source>
</evidence>
<accession>A0A9X1Q8I8</accession>
<dbReference type="InterPro" id="IPR036188">
    <property type="entry name" value="FAD/NAD-bd_sf"/>
</dbReference>
<dbReference type="Gene3D" id="3.50.50.60">
    <property type="entry name" value="FAD/NAD(P)-binding domain"/>
    <property type="match status" value="1"/>
</dbReference>
<dbReference type="Pfam" id="PF01494">
    <property type="entry name" value="FAD_binding_3"/>
    <property type="match status" value="1"/>
</dbReference>
<dbReference type="InterPro" id="IPR002938">
    <property type="entry name" value="FAD-bd"/>
</dbReference>
<sequence length="378" mass="41774">MHTKDIAIIGGGIAGLTLAICLKGSRFKCHIFEKNPEFSEIGVAISLFPNALRVLKQLGLLPEVVGIGSAITRIFMKTDNGRILAQTEPRYQLPALGMLRTDLYAILLKHAEATFYPNHTLESFESTGDGKVKLTFNNGDSRMFDALIGADGINSVVRQGIMKDGKPVFRGYNMWRGIAASNSEIHYASESYGKGKRVGIVPLPDGRYGWWATSNEKFMADDEPEGTKPKLQRLFGYWHHPISELIAKSDYIVKDSLSDRIPVRGWSRGNCTLIGDAAHPTTPNLGQGGCLAIEGAYLLGEIMRKYGITDTAFQLYESIQFPRAKSIVDDSLMLGKMGQWENSMAVFLRNMAMAVAPQSITLKVIDKYFLQDVTSLKI</sequence>
<dbReference type="AlphaFoldDB" id="A0A9X1Q8I8"/>
<dbReference type="GO" id="GO:0004497">
    <property type="term" value="F:monooxygenase activity"/>
    <property type="evidence" value="ECO:0007669"/>
    <property type="project" value="UniProtKB-KW"/>
</dbReference>
<feature type="domain" description="FAD-binding" evidence="3">
    <location>
        <begin position="5"/>
        <end position="303"/>
    </location>
</feature>
<name>A0A9X1Q8I8_9BACT</name>
<evidence type="ECO:0000256" key="2">
    <source>
        <dbReference type="ARBA" id="ARBA00023033"/>
    </source>
</evidence>
<dbReference type="PANTHER" id="PTHR13789:SF309">
    <property type="entry name" value="PUTATIVE (AFU_ORTHOLOGUE AFUA_6G14510)-RELATED"/>
    <property type="match status" value="1"/>
</dbReference>
<keyword evidence="2 4" id="KW-0503">Monooxygenase</keyword>
<dbReference type="EMBL" id="JAKFFV010000002">
    <property type="protein sequence ID" value="MCF2496850.1"/>
    <property type="molecule type" value="Genomic_DNA"/>
</dbReference>
<proteinExistence type="predicted"/>
<dbReference type="RefSeq" id="WP_235176470.1">
    <property type="nucleotide sequence ID" value="NZ_JAKFFV010000002.1"/>
</dbReference>
<organism evidence="4 5">
    <name type="scientific">Dyadobacter chenhuakuii</name>
    <dbReference type="NCBI Taxonomy" id="2909339"/>
    <lineage>
        <taxon>Bacteria</taxon>
        <taxon>Pseudomonadati</taxon>
        <taxon>Bacteroidota</taxon>
        <taxon>Cytophagia</taxon>
        <taxon>Cytophagales</taxon>
        <taxon>Spirosomataceae</taxon>
        <taxon>Dyadobacter</taxon>
    </lineage>
</organism>
<dbReference type="PANTHER" id="PTHR13789">
    <property type="entry name" value="MONOOXYGENASE"/>
    <property type="match status" value="1"/>
</dbReference>
<dbReference type="PRINTS" id="PR00420">
    <property type="entry name" value="RNGMNOXGNASE"/>
</dbReference>